<feature type="domain" description="Aminotransferase class V" evidence="13">
    <location>
        <begin position="2"/>
        <end position="369"/>
    </location>
</feature>
<accession>A0A4R1QKP0</accession>
<evidence type="ECO:0000313" key="14">
    <source>
        <dbReference type="EMBL" id="TCL53251.1"/>
    </source>
</evidence>
<dbReference type="InterPro" id="IPR016454">
    <property type="entry name" value="Cysteine_dSase"/>
</dbReference>
<dbReference type="RefSeq" id="WP_132947149.1">
    <property type="nucleotide sequence ID" value="NZ_SLUL01000001.1"/>
</dbReference>
<dbReference type="SUPFAM" id="SSF53383">
    <property type="entry name" value="PLP-dependent transferases"/>
    <property type="match status" value="1"/>
</dbReference>
<keyword evidence="15" id="KW-1185">Reference proteome</keyword>
<dbReference type="Gene3D" id="3.90.1150.10">
    <property type="entry name" value="Aspartate Aminotransferase, domain 1"/>
    <property type="match status" value="1"/>
</dbReference>
<dbReference type="GO" id="GO:0046872">
    <property type="term" value="F:metal ion binding"/>
    <property type="evidence" value="ECO:0007669"/>
    <property type="project" value="UniProtKB-KW"/>
</dbReference>
<dbReference type="EC" id="2.8.1.7" evidence="3"/>
<dbReference type="Proteomes" id="UP000295658">
    <property type="component" value="Unassembled WGS sequence"/>
</dbReference>
<dbReference type="InterPro" id="IPR000192">
    <property type="entry name" value="Aminotrans_V_dom"/>
</dbReference>
<name>A0A4R1QKP0_9BACL</name>
<dbReference type="InterPro" id="IPR017644">
    <property type="entry name" value="Cysteine_desulfurase_DndA"/>
</dbReference>
<keyword evidence="9" id="KW-0411">Iron-sulfur</keyword>
<dbReference type="PANTHER" id="PTHR11601">
    <property type="entry name" value="CYSTEINE DESULFURYLASE FAMILY MEMBER"/>
    <property type="match status" value="1"/>
</dbReference>
<evidence type="ECO:0000256" key="11">
    <source>
        <dbReference type="RuleBase" id="RU004504"/>
    </source>
</evidence>
<dbReference type="PANTHER" id="PTHR11601:SF34">
    <property type="entry name" value="CYSTEINE DESULFURASE"/>
    <property type="match status" value="1"/>
</dbReference>
<comment type="caution">
    <text evidence="14">The sequence shown here is derived from an EMBL/GenBank/DDBJ whole genome shotgun (WGS) entry which is preliminary data.</text>
</comment>
<evidence type="ECO:0000256" key="9">
    <source>
        <dbReference type="ARBA" id="ARBA00023014"/>
    </source>
</evidence>
<dbReference type="InterPro" id="IPR015422">
    <property type="entry name" value="PyrdxlP-dep_Trfase_small"/>
</dbReference>
<dbReference type="EMBL" id="SLUL01000001">
    <property type="protein sequence ID" value="TCL53251.1"/>
    <property type="molecule type" value="Genomic_DNA"/>
</dbReference>
<dbReference type="PIRSF" id="PIRSF005572">
    <property type="entry name" value="NifS"/>
    <property type="match status" value="1"/>
</dbReference>
<keyword evidence="5" id="KW-0001">2Fe-2S</keyword>
<evidence type="ECO:0000256" key="2">
    <source>
        <dbReference type="ARBA" id="ARBA00006490"/>
    </source>
</evidence>
<dbReference type="InterPro" id="IPR015424">
    <property type="entry name" value="PyrdxlP-dep_Trfase"/>
</dbReference>
<organism evidence="14 15">
    <name type="scientific">Thermolongibacillus altinsuensis</name>
    <dbReference type="NCBI Taxonomy" id="575256"/>
    <lineage>
        <taxon>Bacteria</taxon>
        <taxon>Bacillati</taxon>
        <taxon>Bacillota</taxon>
        <taxon>Bacilli</taxon>
        <taxon>Bacillales</taxon>
        <taxon>Anoxybacillaceae</taxon>
        <taxon>Thermolongibacillus</taxon>
    </lineage>
</organism>
<evidence type="ECO:0000256" key="4">
    <source>
        <dbReference type="ARBA" id="ARBA00022679"/>
    </source>
</evidence>
<sequence>MIYLDNSATTPIDPEVSKAMWPYLTEEYGNPSSKYYTLAENAKKAVEEARSHVASLLSCQPDEIIFTSCATESNNFVLKGIVHYYKNKGKHIITSKIEHKSILETCKFLESEGYEVTYLDVDQYGQVQLETLKNAIREDTILVSIMWGNNEIGTLNNIEELAKYVKEHHPHVFFHTDATQVLGKIEVDLSKVPVDFLSLSAHKMYGPKGIGACFIRKRELGLRTKITPLLHGGNQEDGYRSGTLSVHNIVGLGKAAEIAKANLKEHQTKLLELEKQLVSALKENFPNIKFNGHPKQKIPGVINFTIPGINNELIIRSLKDEFAISTGSACSINEPSYVLSAIGLNVMEVKSSFRVSLNKYIDYNEINNFCINFKKTVENLMI</sequence>
<evidence type="ECO:0000256" key="8">
    <source>
        <dbReference type="ARBA" id="ARBA00023004"/>
    </source>
</evidence>
<evidence type="ECO:0000256" key="7">
    <source>
        <dbReference type="ARBA" id="ARBA00022898"/>
    </source>
</evidence>
<dbReference type="InterPro" id="IPR015421">
    <property type="entry name" value="PyrdxlP-dep_Trfase_major"/>
</dbReference>
<comment type="cofactor">
    <cofactor evidence="1 11">
        <name>pyridoxal 5'-phosphate</name>
        <dbReference type="ChEBI" id="CHEBI:597326"/>
    </cofactor>
</comment>
<dbReference type="GO" id="GO:0031071">
    <property type="term" value="F:cysteine desulfurase activity"/>
    <property type="evidence" value="ECO:0007669"/>
    <property type="project" value="UniProtKB-EC"/>
</dbReference>
<keyword evidence="7" id="KW-0663">Pyridoxal phosphate</keyword>
<dbReference type="AlphaFoldDB" id="A0A4R1QKP0"/>
<dbReference type="InterPro" id="IPR020578">
    <property type="entry name" value="Aminotrans_V_PyrdxlP_BS"/>
</dbReference>
<protein>
    <recommendedName>
        <fullName evidence="3">cysteine desulfurase</fullName>
        <ecNumber evidence="3">2.8.1.7</ecNumber>
    </recommendedName>
</protein>
<dbReference type="FunFam" id="3.40.640.10:FF:000003">
    <property type="entry name" value="Cysteine desulfurase IscS"/>
    <property type="match status" value="1"/>
</dbReference>
<dbReference type="PROSITE" id="PS00595">
    <property type="entry name" value="AA_TRANSFER_CLASS_5"/>
    <property type="match status" value="1"/>
</dbReference>
<keyword evidence="6" id="KW-0479">Metal-binding</keyword>
<feature type="coiled-coil region" evidence="12">
    <location>
        <begin position="256"/>
        <end position="283"/>
    </location>
</feature>
<dbReference type="Pfam" id="PF00266">
    <property type="entry name" value="Aminotran_5"/>
    <property type="match status" value="1"/>
</dbReference>
<gene>
    <name evidence="14" type="ORF">EDD69_101259</name>
</gene>
<dbReference type="OrthoDB" id="9808002at2"/>
<keyword evidence="4" id="KW-0808">Transferase</keyword>
<evidence type="ECO:0000313" key="15">
    <source>
        <dbReference type="Proteomes" id="UP000295658"/>
    </source>
</evidence>
<evidence type="ECO:0000256" key="5">
    <source>
        <dbReference type="ARBA" id="ARBA00022714"/>
    </source>
</evidence>
<reference evidence="14 15" key="1">
    <citation type="submission" date="2019-03" db="EMBL/GenBank/DDBJ databases">
        <title>Genomic Encyclopedia of Type Strains, Phase IV (KMG-IV): sequencing the most valuable type-strain genomes for metagenomic binning, comparative biology and taxonomic classification.</title>
        <authorList>
            <person name="Goeker M."/>
        </authorList>
    </citation>
    <scope>NUCLEOTIDE SEQUENCE [LARGE SCALE GENOMIC DNA]</scope>
    <source>
        <strain evidence="14 15">DSM 24979</strain>
    </source>
</reference>
<evidence type="ECO:0000256" key="1">
    <source>
        <dbReference type="ARBA" id="ARBA00001933"/>
    </source>
</evidence>
<evidence type="ECO:0000256" key="10">
    <source>
        <dbReference type="ARBA" id="ARBA00050776"/>
    </source>
</evidence>
<dbReference type="NCBIfam" id="TIGR03235">
    <property type="entry name" value="DNA_S_dndA"/>
    <property type="match status" value="1"/>
</dbReference>
<proteinExistence type="inferred from homology"/>
<dbReference type="Gene3D" id="3.40.640.10">
    <property type="entry name" value="Type I PLP-dependent aspartate aminotransferase-like (Major domain)"/>
    <property type="match status" value="1"/>
</dbReference>
<evidence type="ECO:0000256" key="3">
    <source>
        <dbReference type="ARBA" id="ARBA00012239"/>
    </source>
</evidence>
<evidence type="ECO:0000259" key="13">
    <source>
        <dbReference type="Pfam" id="PF00266"/>
    </source>
</evidence>
<dbReference type="GO" id="GO:0051537">
    <property type="term" value="F:2 iron, 2 sulfur cluster binding"/>
    <property type="evidence" value="ECO:0007669"/>
    <property type="project" value="UniProtKB-KW"/>
</dbReference>
<comment type="catalytic activity">
    <reaction evidence="10">
        <text>(sulfur carrier)-H + L-cysteine = (sulfur carrier)-SH + L-alanine</text>
        <dbReference type="Rhea" id="RHEA:43892"/>
        <dbReference type="Rhea" id="RHEA-COMP:14737"/>
        <dbReference type="Rhea" id="RHEA-COMP:14739"/>
        <dbReference type="ChEBI" id="CHEBI:29917"/>
        <dbReference type="ChEBI" id="CHEBI:35235"/>
        <dbReference type="ChEBI" id="CHEBI:57972"/>
        <dbReference type="ChEBI" id="CHEBI:64428"/>
        <dbReference type="EC" id="2.8.1.7"/>
    </reaction>
</comment>
<evidence type="ECO:0000256" key="6">
    <source>
        <dbReference type="ARBA" id="ARBA00022723"/>
    </source>
</evidence>
<comment type="similarity">
    <text evidence="2">Belongs to the class-V pyridoxal-phosphate-dependent aminotransferase family. NifS/IscS subfamily.</text>
</comment>
<keyword evidence="12" id="KW-0175">Coiled coil</keyword>
<evidence type="ECO:0000256" key="12">
    <source>
        <dbReference type="SAM" id="Coils"/>
    </source>
</evidence>
<keyword evidence="8" id="KW-0408">Iron</keyword>